<dbReference type="OrthoDB" id="1110633at2"/>
<dbReference type="Proteomes" id="UP000309016">
    <property type="component" value="Chromosome"/>
</dbReference>
<dbReference type="Gene3D" id="3.10.20.310">
    <property type="entry name" value="membrane protein fhac"/>
    <property type="match status" value="1"/>
</dbReference>
<accession>A0A5B7X8E2</accession>
<proteinExistence type="predicted"/>
<reference evidence="1 2" key="1">
    <citation type="submission" date="2019-06" db="EMBL/GenBank/DDBJ databases">
        <title>Complete genome sequence of Antarcticibacterium flavum KCTC 52984T from an Antarctic marine sediment.</title>
        <authorList>
            <person name="Lee Y.M."/>
            <person name="Shin S.C."/>
        </authorList>
    </citation>
    <scope>NUCLEOTIDE SEQUENCE [LARGE SCALE GENOMIC DNA]</scope>
    <source>
        <strain evidence="1 2">KCTC 52984</strain>
    </source>
</reference>
<protein>
    <recommendedName>
        <fullName evidence="3">Bacterial surface antigen (D15) domain-containing protein</fullName>
    </recommendedName>
</protein>
<dbReference type="EMBL" id="CP040812">
    <property type="protein sequence ID" value="QCY71395.1"/>
    <property type="molecule type" value="Genomic_DNA"/>
</dbReference>
<keyword evidence="2" id="KW-1185">Reference proteome</keyword>
<organism evidence="1 2">
    <name type="scientific">Antarcticibacterium flavum</name>
    <dbReference type="NCBI Taxonomy" id="2058175"/>
    <lineage>
        <taxon>Bacteria</taxon>
        <taxon>Pseudomonadati</taxon>
        <taxon>Bacteroidota</taxon>
        <taxon>Flavobacteriia</taxon>
        <taxon>Flavobacteriales</taxon>
        <taxon>Flavobacteriaceae</taxon>
        <taxon>Antarcticibacterium</taxon>
    </lineage>
</organism>
<dbReference type="KEGG" id="afla:FHG64_07960"/>
<evidence type="ECO:0008006" key="3">
    <source>
        <dbReference type="Google" id="ProtNLM"/>
    </source>
</evidence>
<gene>
    <name evidence="1" type="ORF">FHG64_07960</name>
</gene>
<dbReference type="AlphaFoldDB" id="A0A5B7X8E2"/>
<evidence type="ECO:0000313" key="2">
    <source>
        <dbReference type="Proteomes" id="UP000309016"/>
    </source>
</evidence>
<sequence length="539" mass="62549">MDPFGNSINDTLKKAESWVERTGNRLHVRTREWVLRDLLLIEENKPLDSLLIKESERLIRRQTYIRSAQITASHVRQDTPSQADSVDVKVRVLDSWSVIPEASFSTSSTRLGLRERNFLGTGHDLRALFTRHFDLGENAYDVRYTVRNFKNTYIGSTVGYSSYLDNSFYKGINIERVFYSPFTRWAGGVYADQQLRKDSLATEALELHYDRLRYNTYDLWAGHSFQVFKGDSENDRTTNLITSARYLRVNFKESPNIEVDPDRFFSSETFLLGSIGIASRQFEQDRYIFNYGIIEDVPVGTVYGITGGYQRKNHRDRLYMGGRVAYGNYFNWGFLSTNIEAGLFFHKKEPEQTTLAFQANYFTNLIDIGPYWKMRQFIKPQVVWGENRFNTIGDRVTLNEHGSILGVYGADFHELNNMGIPGFRSRIFGTQKFLLTLQTQFYSPWNMWGFRLNPFLKYSVAMLGDNDQRISNSRVYNAIGAGFIISNDYLVFDVFQLSFSFYPRMPGNGNDVFRINAFNTADFGFQDFEFGKPRTVLYQ</sequence>
<name>A0A5B7X8E2_9FLAO</name>
<evidence type="ECO:0000313" key="1">
    <source>
        <dbReference type="EMBL" id="QCY71395.1"/>
    </source>
</evidence>